<feature type="domain" description="D-isomer specific 2-hydroxyacid dehydrogenase NAD-binding" evidence="6">
    <location>
        <begin position="111"/>
        <end position="287"/>
    </location>
</feature>
<dbReference type="GeneID" id="76198301"/>
<dbReference type="InterPro" id="IPR043322">
    <property type="entry name" value="CtBP"/>
</dbReference>
<proteinExistence type="inferred from homology"/>
<dbReference type="Pfam" id="PF02826">
    <property type="entry name" value="2-Hacid_dh_C"/>
    <property type="match status" value="1"/>
</dbReference>
<accession>A0ABD5YHH3</accession>
<dbReference type="InterPro" id="IPR006140">
    <property type="entry name" value="D-isomer_DH_NAD-bd"/>
</dbReference>
<dbReference type="AlphaFoldDB" id="A0ABD5YHH3"/>
<comment type="similarity">
    <text evidence="1 4">Belongs to the D-isomer specific 2-hydroxyacid dehydrogenase family.</text>
</comment>
<evidence type="ECO:0000259" key="6">
    <source>
        <dbReference type="Pfam" id="PF02826"/>
    </source>
</evidence>
<dbReference type="SUPFAM" id="SSF51735">
    <property type="entry name" value="NAD(P)-binding Rossmann-fold domains"/>
    <property type="match status" value="1"/>
</dbReference>
<dbReference type="PROSITE" id="PS00670">
    <property type="entry name" value="D_2_HYDROXYACID_DH_2"/>
    <property type="match status" value="1"/>
</dbReference>
<evidence type="ECO:0000256" key="1">
    <source>
        <dbReference type="ARBA" id="ARBA00005854"/>
    </source>
</evidence>
<dbReference type="InterPro" id="IPR050418">
    <property type="entry name" value="D-iso_2-hydroxyacid_DH_PdxB"/>
</dbReference>
<evidence type="ECO:0000259" key="5">
    <source>
        <dbReference type="Pfam" id="PF00389"/>
    </source>
</evidence>
<dbReference type="InterPro" id="IPR029753">
    <property type="entry name" value="D-isomer_DH_CS"/>
</dbReference>
<dbReference type="InterPro" id="IPR006139">
    <property type="entry name" value="D-isomer_2_OHA_DH_cat_dom"/>
</dbReference>
<evidence type="ECO:0000313" key="8">
    <source>
        <dbReference type="Proteomes" id="UP001596417"/>
    </source>
</evidence>
<dbReference type="Pfam" id="PF00389">
    <property type="entry name" value="2-Hacid_dh"/>
    <property type="match status" value="1"/>
</dbReference>
<dbReference type="EMBL" id="JBHTAX010000001">
    <property type="protein sequence ID" value="MFC7188754.1"/>
    <property type="molecule type" value="Genomic_DNA"/>
</dbReference>
<feature type="domain" description="D-isomer specific 2-hydroxyacid dehydrogenase catalytic" evidence="5">
    <location>
        <begin position="33"/>
        <end position="319"/>
    </location>
</feature>
<dbReference type="CDD" id="cd05299">
    <property type="entry name" value="CtBP_dh"/>
    <property type="match status" value="1"/>
</dbReference>
<dbReference type="FunFam" id="3.40.50.720:FF:000203">
    <property type="entry name" value="D-3-phosphoglycerate dehydrogenase (SerA)"/>
    <property type="match status" value="1"/>
</dbReference>
<keyword evidence="3" id="KW-0520">NAD</keyword>
<dbReference type="PANTHER" id="PTHR43761">
    <property type="entry name" value="D-ISOMER SPECIFIC 2-HYDROXYACID DEHYDROGENASE FAMILY PROTEIN (AFU_ORTHOLOGUE AFUA_1G13630)"/>
    <property type="match status" value="1"/>
</dbReference>
<dbReference type="GO" id="GO:0016491">
    <property type="term" value="F:oxidoreductase activity"/>
    <property type="evidence" value="ECO:0007669"/>
    <property type="project" value="UniProtKB-KW"/>
</dbReference>
<evidence type="ECO:0000313" key="7">
    <source>
        <dbReference type="EMBL" id="MFC7188754.1"/>
    </source>
</evidence>
<dbReference type="Proteomes" id="UP001596417">
    <property type="component" value="Unassembled WGS sequence"/>
</dbReference>
<dbReference type="RefSeq" id="WP_264555296.1">
    <property type="nucleotide sequence ID" value="NZ_CP109979.1"/>
</dbReference>
<keyword evidence="8" id="KW-1185">Reference proteome</keyword>
<organism evidence="7 8">
    <name type="scientific">Halocatena marina</name>
    <dbReference type="NCBI Taxonomy" id="2934937"/>
    <lineage>
        <taxon>Archaea</taxon>
        <taxon>Methanobacteriati</taxon>
        <taxon>Methanobacteriota</taxon>
        <taxon>Stenosarchaea group</taxon>
        <taxon>Halobacteria</taxon>
        <taxon>Halobacteriales</taxon>
        <taxon>Natronomonadaceae</taxon>
        <taxon>Halocatena</taxon>
    </lineage>
</organism>
<dbReference type="PANTHER" id="PTHR43761:SF1">
    <property type="entry name" value="D-ISOMER SPECIFIC 2-HYDROXYACID DEHYDROGENASE CATALYTIC DOMAIN-CONTAINING PROTEIN-RELATED"/>
    <property type="match status" value="1"/>
</dbReference>
<dbReference type="Gene3D" id="3.40.50.720">
    <property type="entry name" value="NAD(P)-binding Rossmann-like Domain"/>
    <property type="match status" value="2"/>
</dbReference>
<comment type="caution">
    <text evidence="7">The sequence shown here is derived from an EMBL/GenBank/DDBJ whole genome shotgun (WGS) entry which is preliminary data.</text>
</comment>
<evidence type="ECO:0000256" key="4">
    <source>
        <dbReference type="RuleBase" id="RU003719"/>
    </source>
</evidence>
<gene>
    <name evidence="7" type="ORF">ACFQL7_02050</name>
</gene>
<dbReference type="InterPro" id="IPR036291">
    <property type="entry name" value="NAD(P)-bd_dom_sf"/>
</dbReference>
<evidence type="ECO:0000256" key="2">
    <source>
        <dbReference type="ARBA" id="ARBA00023002"/>
    </source>
</evidence>
<dbReference type="SUPFAM" id="SSF52283">
    <property type="entry name" value="Formate/glycerate dehydrogenase catalytic domain-like"/>
    <property type="match status" value="1"/>
</dbReference>
<name>A0ABD5YHH3_9EURY</name>
<evidence type="ECO:0000256" key="3">
    <source>
        <dbReference type="ARBA" id="ARBA00023027"/>
    </source>
</evidence>
<keyword evidence="2 4" id="KW-0560">Oxidoreductase</keyword>
<reference evidence="7 8" key="1">
    <citation type="journal article" date="2019" name="Int. J. Syst. Evol. Microbiol.">
        <title>The Global Catalogue of Microorganisms (GCM) 10K type strain sequencing project: providing services to taxonomists for standard genome sequencing and annotation.</title>
        <authorList>
            <consortium name="The Broad Institute Genomics Platform"/>
            <consortium name="The Broad Institute Genome Sequencing Center for Infectious Disease"/>
            <person name="Wu L."/>
            <person name="Ma J."/>
        </authorList>
    </citation>
    <scope>NUCLEOTIDE SEQUENCE [LARGE SCALE GENOMIC DNA]</scope>
    <source>
        <strain evidence="7 8">RDMS1</strain>
    </source>
</reference>
<sequence length="321" mass="34370">MTYTVVVTDHDFGDLSIEHAVLGDVAEIVALTDDIGERDADAVKAFRTADAIINLRSVIDANAITTMENARVIAQYGIGVDNIDVAAAADCNIPVTNVPEYCHEEVATHALTMLLALARSIPSYDRSVGRGEWSRAVGTPVHRFSTRTVGVVGYGTIGREIGDRAAALGADVVASDPFLSKADLADDPADLVAFEELLERSDFVTIHSPLTDDTRGLFDAEAFCRMKDSASLINVARGPIIDSDALLNALNTGAIAAAGLDVFPDEPPPMDDPLCDHNRVITTPHVAWYSEESNEERRRTTAKIVETVLSGGEPWNVVNGV</sequence>
<protein>
    <submittedName>
        <fullName evidence="7">C-terminal binding protein</fullName>
    </submittedName>
</protein>